<gene>
    <name evidence="2" type="ORF">ACFSX3_17710</name>
</gene>
<feature type="transmembrane region" description="Helical" evidence="1">
    <location>
        <begin position="7"/>
        <end position="26"/>
    </location>
</feature>
<evidence type="ECO:0008006" key="4">
    <source>
        <dbReference type="Google" id="ProtNLM"/>
    </source>
</evidence>
<evidence type="ECO:0000256" key="1">
    <source>
        <dbReference type="SAM" id="Phobius"/>
    </source>
</evidence>
<keyword evidence="1" id="KW-1133">Transmembrane helix</keyword>
<proteinExistence type="predicted"/>
<keyword evidence="1" id="KW-0472">Membrane</keyword>
<keyword evidence="1" id="KW-0812">Transmembrane</keyword>
<dbReference type="EMBL" id="JBHUKY010000031">
    <property type="protein sequence ID" value="MFD2411727.1"/>
    <property type="molecule type" value="Genomic_DNA"/>
</dbReference>
<protein>
    <recommendedName>
        <fullName evidence="4">AlgX/AlgJ SGNH hydrolase-like domain-containing protein</fullName>
    </recommendedName>
</protein>
<organism evidence="2 3">
    <name type="scientific">Paenibacillus rhizoplanae</name>
    <dbReference type="NCBI Taxonomy" id="1917181"/>
    <lineage>
        <taxon>Bacteria</taxon>
        <taxon>Bacillati</taxon>
        <taxon>Bacillota</taxon>
        <taxon>Bacilli</taxon>
        <taxon>Bacillales</taxon>
        <taxon>Paenibacillaceae</taxon>
        <taxon>Paenibacillus</taxon>
    </lineage>
</organism>
<sequence>MKSSRNLNILMVLMFIAVISVPLIFVNKTSGKVSTAENRVLASFPAFKSPTGDINLHFIKDFETWFNDNMGLRDRLVMTNTKLQYVVFGELTKKDTIIGENNWLYYVTPDIIKDFQHLNLPSNADLKAWGDSLEKINGYLINKKIPFLTMFNLDKKTIYPENYPKTIKKVGNVSRTNMLKQYIEGNTSLDFFTPEKALIAAKSKATVYSPRYDNAHWNKYGAFIGYLELMDRVKKYLPTVNVLSWNDFTIEKYYRETKVYNSVPFSEEDYDLKYNKVPTAIQTNNDIFDELNLGNSIVTYSYKNLNKNLPKALILGDSYFYGFLIPELAESFSELTFIHADNLDKIQNLVELVNPDVVIFENVERMWDHSMYILQNSKESLVDYSEYKNLPKVENPTGWIDYINNQPIKEQGKANLSEDSKITNIVGWALDKTNETVAGGIYLKVGEKYYSGNYGIARESVSSAYNNINLTNSGYSFNVPTEELKKAGEFSLIVISNDKTYQYSPMNVSIEN</sequence>
<accession>A0ABW5FDC1</accession>
<dbReference type="Proteomes" id="UP001597448">
    <property type="component" value="Unassembled WGS sequence"/>
</dbReference>
<keyword evidence="3" id="KW-1185">Reference proteome</keyword>
<name>A0ABW5FDC1_9BACL</name>
<dbReference type="RefSeq" id="WP_209988661.1">
    <property type="nucleotide sequence ID" value="NZ_JBHUKY010000031.1"/>
</dbReference>
<evidence type="ECO:0000313" key="2">
    <source>
        <dbReference type="EMBL" id="MFD2411727.1"/>
    </source>
</evidence>
<evidence type="ECO:0000313" key="3">
    <source>
        <dbReference type="Proteomes" id="UP001597448"/>
    </source>
</evidence>
<comment type="caution">
    <text evidence="2">The sequence shown here is derived from an EMBL/GenBank/DDBJ whole genome shotgun (WGS) entry which is preliminary data.</text>
</comment>
<reference evidence="3" key="1">
    <citation type="journal article" date="2019" name="Int. J. Syst. Evol. Microbiol.">
        <title>The Global Catalogue of Microorganisms (GCM) 10K type strain sequencing project: providing services to taxonomists for standard genome sequencing and annotation.</title>
        <authorList>
            <consortium name="The Broad Institute Genomics Platform"/>
            <consortium name="The Broad Institute Genome Sequencing Center for Infectious Disease"/>
            <person name="Wu L."/>
            <person name="Ma J."/>
        </authorList>
    </citation>
    <scope>NUCLEOTIDE SEQUENCE [LARGE SCALE GENOMIC DNA]</scope>
    <source>
        <strain evidence="3">CCM 8725</strain>
    </source>
</reference>